<dbReference type="Gene3D" id="1.20.90.10">
    <property type="entry name" value="Phospholipase A2 domain"/>
    <property type="match status" value="1"/>
</dbReference>
<evidence type="ECO:0000313" key="2">
    <source>
        <dbReference type="EMBL" id="CAG5109909.1"/>
    </source>
</evidence>
<accession>A0ABN7T1F2</accession>
<protein>
    <submittedName>
        <fullName evidence="2">Oidioi.mRNA.OKI2018_I69.chr2.g4378.t1.cds</fullName>
    </submittedName>
</protein>
<dbReference type="InterPro" id="IPR036444">
    <property type="entry name" value="PLipase_A2_dom_sf"/>
</dbReference>
<dbReference type="EMBL" id="OU015567">
    <property type="protein sequence ID" value="CAG5109909.1"/>
    <property type="molecule type" value="Genomic_DNA"/>
</dbReference>
<organism evidence="2 3">
    <name type="scientific">Oikopleura dioica</name>
    <name type="common">Tunicate</name>
    <dbReference type="NCBI Taxonomy" id="34765"/>
    <lineage>
        <taxon>Eukaryota</taxon>
        <taxon>Metazoa</taxon>
        <taxon>Chordata</taxon>
        <taxon>Tunicata</taxon>
        <taxon>Appendicularia</taxon>
        <taxon>Copelata</taxon>
        <taxon>Oikopleuridae</taxon>
        <taxon>Oikopleura</taxon>
    </lineage>
</organism>
<gene>
    <name evidence="2" type="ORF">OKIOD_LOCUS13143</name>
</gene>
<dbReference type="Proteomes" id="UP001158576">
    <property type="component" value="Chromosome 2"/>
</dbReference>
<evidence type="ECO:0000313" key="3">
    <source>
        <dbReference type="Proteomes" id="UP001158576"/>
    </source>
</evidence>
<feature type="domain" description="Phospholipase A2-like central" evidence="1">
    <location>
        <begin position="5"/>
        <end position="114"/>
    </location>
</feature>
<name>A0ABN7T1F2_OIKDI</name>
<dbReference type="SUPFAM" id="SSF48619">
    <property type="entry name" value="Phospholipase A2, PLA2"/>
    <property type="match status" value="1"/>
</dbReference>
<dbReference type="InterPro" id="IPR016090">
    <property type="entry name" value="PLA2-like_dom"/>
</dbReference>
<keyword evidence="3" id="KW-1185">Reference proteome</keyword>
<proteinExistence type="predicted"/>
<sequence>MKDKDFSPRIADDGFSHPTNGLPVDALDLSCKAYKDCLKCASDIYGELCKPELEYYNFRSFLSFALRAQECTDSEGTCARTLCECDARFAKAHADAVGVFNENYHMFWSTSGWNSDNECVSSPPSVGLWSFNGVKSRRKKSC</sequence>
<dbReference type="SMART" id="SM00085">
    <property type="entry name" value="PA2c"/>
    <property type="match status" value="1"/>
</dbReference>
<reference evidence="2 3" key="1">
    <citation type="submission" date="2021-04" db="EMBL/GenBank/DDBJ databases">
        <authorList>
            <person name="Bliznina A."/>
        </authorList>
    </citation>
    <scope>NUCLEOTIDE SEQUENCE [LARGE SCALE GENOMIC DNA]</scope>
</reference>
<evidence type="ECO:0000259" key="1">
    <source>
        <dbReference type="SMART" id="SM00085"/>
    </source>
</evidence>